<keyword evidence="1" id="KW-0812">Transmembrane</keyword>
<keyword evidence="1" id="KW-1133">Transmembrane helix</keyword>
<protein>
    <submittedName>
        <fullName evidence="2">Uncharacterized protein</fullName>
    </submittedName>
</protein>
<dbReference type="RefSeq" id="WP_371755540.1">
    <property type="nucleotide sequence ID" value="NZ_JAYJLD010000035.1"/>
</dbReference>
<organism evidence="2 3">
    <name type="scientific">Ferviditalea candida</name>
    <dbReference type="NCBI Taxonomy" id="3108399"/>
    <lineage>
        <taxon>Bacteria</taxon>
        <taxon>Bacillati</taxon>
        <taxon>Bacillota</taxon>
        <taxon>Bacilli</taxon>
        <taxon>Bacillales</taxon>
        <taxon>Paenibacillaceae</taxon>
        <taxon>Ferviditalea</taxon>
    </lineage>
</organism>
<evidence type="ECO:0000256" key="1">
    <source>
        <dbReference type="SAM" id="Phobius"/>
    </source>
</evidence>
<gene>
    <name evidence="2" type="ORF">VF724_17405</name>
</gene>
<proteinExistence type="predicted"/>
<sequence length="85" mass="9177">MGINSAVEILGKVMGLLCAGYFYEANIEFPYISGAVVYIVGLIICIILMRAGNRKAGRKDTDCREFSPVVTVDGNAGTVMMDEHS</sequence>
<feature type="transmembrane region" description="Helical" evidence="1">
    <location>
        <begin position="29"/>
        <end position="49"/>
    </location>
</feature>
<keyword evidence="1" id="KW-0472">Membrane</keyword>
<name>A0ABU5ZMJ8_9BACL</name>
<reference evidence="2" key="1">
    <citation type="submission" date="2023-12" db="EMBL/GenBank/DDBJ databases">
        <title>Fervidustalea candida gen. nov., sp. nov., a novel member of the family Paenibacillaceae isolated from a geothermal area.</title>
        <authorList>
            <person name="Li W.-J."/>
            <person name="Jiao J.-Y."/>
            <person name="Chen Y."/>
        </authorList>
    </citation>
    <scope>NUCLEOTIDE SEQUENCE</scope>
    <source>
        <strain evidence="2">SYSU GA230002</strain>
    </source>
</reference>
<dbReference type="Proteomes" id="UP001310386">
    <property type="component" value="Unassembled WGS sequence"/>
</dbReference>
<evidence type="ECO:0000313" key="3">
    <source>
        <dbReference type="Proteomes" id="UP001310386"/>
    </source>
</evidence>
<comment type="caution">
    <text evidence="2">The sequence shown here is derived from an EMBL/GenBank/DDBJ whole genome shotgun (WGS) entry which is preliminary data.</text>
</comment>
<keyword evidence="3" id="KW-1185">Reference proteome</keyword>
<dbReference type="EMBL" id="JAYJLD010000035">
    <property type="protein sequence ID" value="MEB3103413.1"/>
    <property type="molecule type" value="Genomic_DNA"/>
</dbReference>
<evidence type="ECO:0000313" key="2">
    <source>
        <dbReference type="EMBL" id="MEB3103413.1"/>
    </source>
</evidence>
<accession>A0ABU5ZMJ8</accession>